<dbReference type="Gene3D" id="3.40.50.790">
    <property type="match status" value="1"/>
</dbReference>
<evidence type="ECO:0000313" key="2">
    <source>
        <dbReference type="EMBL" id="KAK0169002.1"/>
    </source>
</evidence>
<dbReference type="InterPro" id="IPR028364">
    <property type="entry name" value="Ribosomal_uL1/biogenesis"/>
</dbReference>
<feature type="region of interest" description="Disordered" evidence="1">
    <location>
        <begin position="330"/>
        <end position="388"/>
    </location>
</feature>
<dbReference type="EMBL" id="JAQQBR010001831">
    <property type="protein sequence ID" value="KAK0169002.1"/>
    <property type="molecule type" value="Genomic_DNA"/>
</dbReference>
<feature type="compositionally biased region" description="Basic residues" evidence="1">
    <location>
        <begin position="374"/>
        <end position="388"/>
    </location>
</feature>
<dbReference type="SUPFAM" id="SSF56808">
    <property type="entry name" value="Ribosomal protein L1"/>
    <property type="match status" value="1"/>
</dbReference>
<dbReference type="AlphaFoldDB" id="A0AA39KPK3"/>
<dbReference type="InterPro" id="IPR016095">
    <property type="entry name" value="Ribosomal_uL1_3-a/b-sand"/>
</dbReference>
<proteinExistence type="predicted"/>
<comment type="caution">
    <text evidence="2">The sequence shown here is derived from an EMBL/GenBank/DDBJ whole genome shotgun (WGS) entry which is preliminary data.</text>
</comment>
<evidence type="ECO:0000256" key="1">
    <source>
        <dbReference type="SAM" id="MobiDB-lite"/>
    </source>
</evidence>
<dbReference type="InterPro" id="IPR023674">
    <property type="entry name" value="Ribosomal_uL1-like"/>
</dbReference>
<gene>
    <name evidence="2" type="ORF">PV327_002755</name>
</gene>
<keyword evidence="3" id="KW-1185">Reference proteome</keyword>
<reference evidence="2" key="1">
    <citation type="journal article" date="2023" name="bioRxiv">
        <title>Scaffold-level genome assemblies of two parasitoid biocontrol wasps reveal the parthenogenesis mechanism and an associated novel virus.</title>
        <authorList>
            <person name="Inwood S."/>
            <person name="Skelly J."/>
            <person name="Guhlin J."/>
            <person name="Harrop T."/>
            <person name="Goldson S."/>
            <person name="Dearden P."/>
        </authorList>
    </citation>
    <scope>NUCLEOTIDE SEQUENCE</scope>
    <source>
        <strain evidence="2">Lincoln</strain>
        <tissue evidence="2">Whole body</tissue>
    </source>
</reference>
<organism evidence="2 3">
    <name type="scientific">Microctonus hyperodae</name>
    <name type="common">Parasitoid wasp</name>
    <dbReference type="NCBI Taxonomy" id="165561"/>
    <lineage>
        <taxon>Eukaryota</taxon>
        <taxon>Metazoa</taxon>
        <taxon>Ecdysozoa</taxon>
        <taxon>Arthropoda</taxon>
        <taxon>Hexapoda</taxon>
        <taxon>Insecta</taxon>
        <taxon>Pterygota</taxon>
        <taxon>Neoptera</taxon>
        <taxon>Endopterygota</taxon>
        <taxon>Hymenoptera</taxon>
        <taxon>Apocrita</taxon>
        <taxon>Ichneumonoidea</taxon>
        <taxon>Braconidae</taxon>
        <taxon>Euphorinae</taxon>
        <taxon>Microctonus</taxon>
    </lineage>
</organism>
<accession>A0AA39KPK3</accession>
<protein>
    <recommendedName>
        <fullName evidence="4">Ribosomal protein L1</fullName>
    </recommendedName>
</protein>
<evidence type="ECO:0008006" key="4">
    <source>
        <dbReference type="Google" id="ProtNLM"/>
    </source>
</evidence>
<sequence length="388" mass="44152">MEVPAKKMKKIRTGNKVAKKVKIEVDGTEKTLENLEVTNEHVAKCVDAILQLAEKNAKKHSLLSNDSKIFLQVNCIKTPKVAQLNLRLYLPHTLVGPNDEVALIVADIAKGRRQDYEKTIDHWETKFQQCGVTQIKDILPMNKIKTEYNQYEMRRKLARLYDFFLVDGRIAGHVTHCLGSTFRRFATAPVPIKLNRDNLKEEIDFGLKKVTLVIHGRGNSHNVQVATTSMSRQNIIENVIAACEQIKKKYPGEIDNIRSILIKPQIGLSVPVYYSIKNKNQVQVPIVKPKRPKAFKTVEGELSTIEGDVKVKVEPGGRVKVIKKRVLKDDTEDKETNDIEVKKEKKDTSDIKVSKKNTNDIKASKKNNNDTKASKKNMKRKIKQEKNK</sequence>
<name>A0AA39KPK3_MICHY</name>
<dbReference type="Proteomes" id="UP001168972">
    <property type="component" value="Unassembled WGS sequence"/>
</dbReference>
<evidence type="ECO:0000313" key="3">
    <source>
        <dbReference type="Proteomes" id="UP001168972"/>
    </source>
</evidence>
<dbReference type="Pfam" id="PF00687">
    <property type="entry name" value="Ribosomal_L1"/>
    <property type="match status" value="1"/>
</dbReference>
<feature type="compositionally biased region" description="Basic and acidic residues" evidence="1">
    <location>
        <begin position="330"/>
        <end position="373"/>
    </location>
</feature>
<reference evidence="2" key="2">
    <citation type="submission" date="2023-03" db="EMBL/GenBank/DDBJ databases">
        <authorList>
            <person name="Inwood S.N."/>
            <person name="Skelly J.G."/>
            <person name="Guhlin J."/>
            <person name="Harrop T.W.R."/>
            <person name="Goldson S.G."/>
            <person name="Dearden P.K."/>
        </authorList>
    </citation>
    <scope>NUCLEOTIDE SEQUENCE</scope>
    <source>
        <strain evidence="2">Lincoln</strain>
        <tissue evidence="2">Whole body</tissue>
    </source>
</reference>